<dbReference type="Proteomes" id="UP001143347">
    <property type="component" value="Unassembled WGS sequence"/>
</dbReference>
<evidence type="ECO:0000313" key="1">
    <source>
        <dbReference type="EMBL" id="MCX2967195.1"/>
    </source>
</evidence>
<keyword evidence="2" id="KW-1185">Reference proteome</keyword>
<name>A0A9X3D9A5_9ACTN</name>
<reference evidence="1" key="1">
    <citation type="submission" date="2022-10" db="EMBL/GenBank/DDBJ databases">
        <title>WGS of marine actinomycetes from Thailand.</title>
        <authorList>
            <person name="Thawai C."/>
        </authorList>
    </citation>
    <scope>NUCLEOTIDE SEQUENCE</scope>
    <source>
        <strain evidence="1">SW21</strain>
    </source>
</reference>
<proteinExistence type="predicted"/>
<gene>
    <name evidence="1" type="ORF">OSB52_24305</name>
</gene>
<comment type="caution">
    <text evidence="1">The sequence shown here is derived from an EMBL/GenBank/DDBJ whole genome shotgun (WGS) entry which is preliminary data.</text>
</comment>
<dbReference type="AlphaFoldDB" id="A0A9X3D9A5"/>
<protein>
    <submittedName>
        <fullName evidence="1">Uncharacterized protein</fullName>
    </submittedName>
</protein>
<dbReference type="RefSeq" id="WP_266063890.1">
    <property type="nucleotide sequence ID" value="NZ_JAPKFM010000050.1"/>
</dbReference>
<evidence type="ECO:0000313" key="2">
    <source>
        <dbReference type="Proteomes" id="UP001143347"/>
    </source>
</evidence>
<organism evidence="1 2">
    <name type="scientific">Gordonia aquimaris</name>
    <dbReference type="NCBI Taxonomy" id="2984863"/>
    <lineage>
        <taxon>Bacteria</taxon>
        <taxon>Bacillati</taxon>
        <taxon>Actinomycetota</taxon>
        <taxon>Actinomycetes</taxon>
        <taxon>Mycobacteriales</taxon>
        <taxon>Gordoniaceae</taxon>
        <taxon>Gordonia</taxon>
    </lineage>
</organism>
<sequence>MTSDYEMAAVDRVRFSLEALVLGRSPNPRLGPLGDQYVVGRSAAGALHGHQAGAVYHRRSTGTVMTAGMCPAGIRQLQLSFFGSTTSQDDPVNIHIAMQGDCPSILLKRDGKVRRIPM</sequence>
<dbReference type="EMBL" id="JAPKFM010000050">
    <property type="protein sequence ID" value="MCX2967195.1"/>
    <property type="molecule type" value="Genomic_DNA"/>
</dbReference>
<accession>A0A9X3D9A5</accession>